<evidence type="ECO:0000256" key="2">
    <source>
        <dbReference type="ARBA" id="ARBA00022630"/>
    </source>
</evidence>
<sequence>MNSSSQAITALQKAFPDNQTFLRGSPEFDELNGSYLSAIEGDIIPAAIFRPKDKHEVSKFLHITQPYTSNGDVKFAVRGGGQQPTHACANIQDGITLDLGMLTGIEIRDSSVSIAAGERWGAVYERLLPLGLATSGSRSGKGGIGGLSLAGGLSFFSTREGFIADNVINYEIVLASGDIVNANKHENTDLLIALRGGGNNFGVVTRYDVRTFKQGPLWGGSVYYFTPSFPSQLEALVTELKKPNATAETHLMLSIGYAAQFGQTMCQNQLYYTQETETNPPVLEPFTNIQPQIDALYSMRKLNVVDAATEQTGDAMERQRTSYMNTVIRADVDALQAAADIYTAALEPIKTVEGLVCSLTLQPYPVSLLKKTAEAGGNSLGLDPANGPLVSILLLTYWKNRSDDEQVFQVMNSTLQKIKNDSRVRNQTVKYEFMSYAASFQDPIDSYGAENKIKLQDVSKKYDPKGLFQKAVRGGFKLFT</sequence>
<dbReference type="InterPro" id="IPR016166">
    <property type="entry name" value="FAD-bd_PCMH"/>
</dbReference>
<dbReference type="AlphaFoldDB" id="A0A6G1JU09"/>
<dbReference type="Proteomes" id="UP000799428">
    <property type="component" value="Unassembled WGS sequence"/>
</dbReference>
<evidence type="ECO:0000256" key="3">
    <source>
        <dbReference type="ARBA" id="ARBA00022827"/>
    </source>
</evidence>
<feature type="domain" description="FAD-binding PCMH-type" evidence="5">
    <location>
        <begin position="41"/>
        <end position="214"/>
    </location>
</feature>
<keyword evidence="7" id="KW-1185">Reference proteome</keyword>
<dbReference type="GO" id="GO:0071949">
    <property type="term" value="F:FAD binding"/>
    <property type="evidence" value="ECO:0007669"/>
    <property type="project" value="InterPro"/>
</dbReference>
<gene>
    <name evidence="6" type="ORF">K504DRAFT_485203</name>
</gene>
<dbReference type="Gene3D" id="3.30.465.10">
    <property type="match status" value="1"/>
</dbReference>
<protein>
    <submittedName>
        <fullName evidence="6">FAD-binding domain-containing protein</fullName>
    </submittedName>
</protein>
<dbReference type="InterPro" id="IPR036318">
    <property type="entry name" value="FAD-bd_PCMH-like_sf"/>
</dbReference>
<dbReference type="GO" id="GO:0016491">
    <property type="term" value="F:oxidoreductase activity"/>
    <property type="evidence" value="ECO:0007669"/>
    <property type="project" value="UniProtKB-KW"/>
</dbReference>
<evidence type="ECO:0000313" key="6">
    <source>
        <dbReference type="EMBL" id="KAF2704099.1"/>
    </source>
</evidence>
<keyword evidence="2" id="KW-0285">Flavoprotein</keyword>
<accession>A0A6G1JU09</accession>
<dbReference type="OrthoDB" id="2151789at2759"/>
<organism evidence="6 7">
    <name type="scientific">Pleomassaria siparia CBS 279.74</name>
    <dbReference type="NCBI Taxonomy" id="1314801"/>
    <lineage>
        <taxon>Eukaryota</taxon>
        <taxon>Fungi</taxon>
        <taxon>Dikarya</taxon>
        <taxon>Ascomycota</taxon>
        <taxon>Pezizomycotina</taxon>
        <taxon>Dothideomycetes</taxon>
        <taxon>Pleosporomycetidae</taxon>
        <taxon>Pleosporales</taxon>
        <taxon>Pleomassariaceae</taxon>
        <taxon>Pleomassaria</taxon>
    </lineage>
</organism>
<reference evidence="6" key="1">
    <citation type="journal article" date="2020" name="Stud. Mycol.">
        <title>101 Dothideomycetes genomes: a test case for predicting lifestyles and emergence of pathogens.</title>
        <authorList>
            <person name="Haridas S."/>
            <person name="Albert R."/>
            <person name="Binder M."/>
            <person name="Bloem J."/>
            <person name="Labutti K."/>
            <person name="Salamov A."/>
            <person name="Andreopoulos B."/>
            <person name="Baker S."/>
            <person name="Barry K."/>
            <person name="Bills G."/>
            <person name="Bluhm B."/>
            <person name="Cannon C."/>
            <person name="Castanera R."/>
            <person name="Culley D."/>
            <person name="Daum C."/>
            <person name="Ezra D."/>
            <person name="Gonzalez J."/>
            <person name="Henrissat B."/>
            <person name="Kuo A."/>
            <person name="Liang C."/>
            <person name="Lipzen A."/>
            <person name="Lutzoni F."/>
            <person name="Magnuson J."/>
            <person name="Mondo S."/>
            <person name="Nolan M."/>
            <person name="Ohm R."/>
            <person name="Pangilinan J."/>
            <person name="Park H.-J."/>
            <person name="Ramirez L."/>
            <person name="Alfaro M."/>
            <person name="Sun H."/>
            <person name="Tritt A."/>
            <person name="Yoshinaga Y."/>
            <person name="Zwiers L.-H."/>
            <person name="Turgeon B."/>
            <person name="Goodwin S."/>
            <person name="Spatafora J."/>
            <person name="Crous P."/>
            <person name="Grigoriev I."/>
        </authorList>
    </citation>
    <scope>NUCLEOTIDE SEQUENCE</scope>
    <source>
        <strain evidence="6">CBS 279.74</strain>
    </source>
</reference>
<name>A0A6G1JU09_9PLEO</name>
<dbReference type="SUPFAM" id="SSF56176">
    <property type="entry name" value="FAD-binding/transporter-associated domain-like"/>
    <property type="match status" value="1"/>
</dbReference>
<dbReference type="InterPro" id="IPR006094">
    <property type="entry name" value="Oxid_FAD_bind_N"/>
</dbReference>
<evidence type="ECO:0000313" key="7">
    <source>
        <dbReference type="Proteomes" id="UP000799428"/>
    </source>
</evidence>
<dbReference type="Gene3D" id="3.40.462.20">
    <property type="match status" value="1"/>
</dbReference>
<dbReference type="InterPro" id="IPR016167">
    <property type="entry name" value="FAD-bd_PCMH_sub1"/>
</dbReference>
<proteinExistence type="inferred from homology"/>
<dbReference type="Pfam" id="PF01565">
    <property type="entry name" value="FAD_binding_4"/>
    <property type="match status" value="1"/>
</dbReference>
<evidence type="ECO:0000256" key="1">
    <source>
        <dbReference type="ARBA" id="ARBA00005466"/>
    </source>
</evidence>
<evidence type="ECO:0000259" key="5">
    <source>
        <dbReference type="PROSITE" id="PS51387"/>
    </source>
</evidence>
<dbReference type="PROSITE" id="PS51387">
    <property type="entry name" value="FAD_PCMH"/>
    <property type="match status" value="1"/>
</dbReference>
<dbReference type="PANTHER" id="PTHR42973:SF22">
    <property type="entry name" value="FAD-BINDING PCMH-TYPE DOMAIN-CONTAINING PROTEIN-RELATED"/>
    <property type="match status" value="1"/>
</dbReference>
<comment type="similarity">
    <text evidence="1">Belongs to the oxygen-dependent FAD-linked oxidoreductase family.</text>
</comment>
<dbReference type="InterPro" id="IPR050416">
    <property type="entry name" value="FAD-linked_Oxidoreductase"/>
</dbReference>
<dbReference type="PANTHER" id="PTHR42973">
    <property type="entry name" value="BINDING OXIDOREDUCTASE, PUTATIVE (AFU_ORTHOLOGUE AFUA_1G17690)-RELATED"/>
    <property type="match status" value="1"/>
</dbReference>
<evidence type="ECO:0000256" key="4">
    <source>
        <dbReference type="ARBA" id="ARBA00023002"/>
    </source>
</evidence>
<keyword evidence="4" id="KW-0560">Oxidoreductase</keyword>
<dbReference type="InterPro" id="IPR016169">
    <property type="entry name" value="FAD-bd_PCMH_sub2"/>
</dbReference>
<dbReference type="Gene3D" id="3.30.43.10">
    <property type="entry name" value="Uridine Diphospho-n-acetylenolpyruvylglucosamine Reductase, domain 2"/>
    <property type="match status" value="1"/>
</dbReference>
<dbReference type="EMBL" id="MU005783">
    <property type="protein sequence ID" value="KAF2704099.1"/>
    <property type="molecule type" value="Genomic_DNA"/>
</dbReference>
<keyword evidence="3" id="KW-0274">FAD</keyword>